<dbReference type="PANTHER" id="PTHR34219:SF5">
    <property type="entry name" value="BLR4505 PROTEIN"/>
    <property type="match status" value="1"/>
</dbReference>
<comment type="caution">
    <text evidence="2">The sequence shown here is derived from an EMBL/GenBank/DDBJ whole genome shotgun (WGS) entry which is preliminary data.</text>
</comment>
<organism evidence="2 3">
    <name type="scientific">Steroidobacter gossypii</name>
    <dbReference type="NCBI Taxonomy" id="2805490"/>
    <lineage>
        <taxon>Bacteria</taxon>
        <taxon>Pseudomonadati</taxon>
        <taxon>Pseudomonadota</taxon>
        <taxon>Gammaproteobacteria</taxon>
        <taxon>Steroidobacterales</taxon>
        <taxon>Steroidobacteraceae</taxon>
        <taxon>Steroidobacter</taxon>
    </lineage>
</organism>
<dbReference type="EMBL" id="JAEVLS010000002">
    <property type="protein sequence ID" value="MBM0105429.1"/>
    <property type="molecule type" value="Genomic_DNA"/>
</dbReference>
<keyword evidence="1" id="KW-0812">Transmembrane</keyword>
<keyword evidence="1" id="KW-0472">Membrane</keyword>
<protein>
    <submittedName>
        <fullName evidence="2">PepSY domain-containing protein</fullName>
    </submittedName>
</protein>
<evidence type="ECO:0000313" key="3">
    <source>
        <dbReference type="Proteomes" id="UP000661077"/>
    </source>
</evidence>
<reference evidence="2 3" key="1">
    <citation type="journal article" date="2021" name="Int. J. Syst. Evol. Microbiol.">
        <title>Steroidobacter gossypii sp. nov., isolated from soil of cotton cropping field.</title>
        <authorList>
            <person name="Huang R."/>
            <person name="Yang S."/>
            <person name="Zhen C."/>
            <person name="Liu W."/>
        </authorList>
    </citation>
    <scope>NUCLEOTIDE SEQUENCE [LARGE SCALE GENOMIC DNA]</scope>
    <source>
        <strain evidence="2 3">S1-65</strain>
    </source>
</reference>
<accession>A0ABS1WWS0</accession>
<dbReference type="Pfam" id="PF03929">
    <property type="entry name" value="PepSY_TM"/>
    <property type="match status" value="1"/>
</dbReference>
<proteinExistence type="predicted"/>
<dbReference type="Proteomes" id="UP000661077">
    <property type="component" value="Unassembled WGS sequence"/>
</dbReference>
<keyword evidence="1" id="KW-1133">Transmembrane helix</keyword>
<evidence type="ECO:0000256" key="1">
    <source>
        <dbReference type="SAM" id="Phobius"/>
    </source>
</evidence>
<name>A0ABS1WWS0_9GAMM</name>
<dbReference type="RefSeq" id="WP_203167469.1">
    <property type="nucleotide sequence ID" value="NZ_JAEVLS010000002.1"/>
</dbReference>
<feature type="transmembrane region" description="Helical" evidence="1">
    <location>
        <begin position="224"/>
        <end position="245"/>
    </location>
</feature>
<feature type="transmembrane region" description="Helical" evidence="1">
    <location>
        <begin position="156"/>
        <end position="178"/>
    </location>
</feature>
<dbReference type="PANTHER" id="PTHR34219">
    <property type="entry name" value="IRON-REGULATED INNER MEMBRANE PROTEIN-RELATED"/>
    <property type="match status" value="1"/>
</dbReference>
<sequence length="423" mass="47511">MSMGRQFWVIAHRWAGLTIALFLAVAGITGALLAFMHELEAWLAPQAHLVSAPTADSKPLDSVELRERIQALYPGAVINYLPLHVEPGHTLKLGVDRLDPVSGAIAPWSPTMDEVFVDPYTGKIVAERLWGDPTQGAITLMTFLYRLHYTLASGKIGRYVLGIAALVWTVDCFIGFFLTLPQRRRREASCAEQSARPWWPRWKPSWLVRWRGGKHKVTFDLHRAGGLWLWPLLFVFAWSSVSFNLDEVYDPVMKLFGQEQLLDGVPALAKALHAPTLDFRAAVERGREHARREAEHRGLTLNPEGFSALLYRPKQGVYVYYFTTDRDFTNRGGRTMVLFDGNTGELRKVRLPQGQNGANTFTNWILALHMGSVWGLPYRIAVSALGLLVTMLSVTGVLIWMKKREARSLAALKLGRVRSAVAQ</sequence>
<gene>
    <name evidence="2" type="ORF">JM946_11755</name>
</gene>
<feature type="transmembrane region" description="Helical" evidence="1">
    <location>
        <begin position="12"/>
        <end position="36"/>
    </location>
</feature>
<keyword evidence="3" id="KW-1185">Reference proteome</keyword>
<evidence type="ECO:0000313" key="2">
    <source>
        <dbReference type="EMBL" id="MBM0105429.1"/>
    </source>
</evidence>
<feature type="transmembrane region" description="Helical" evidence="1">
    <location>
        <begin position="380"/>
        <end position="401"/>
    </location>
</feature>
<dbReference type="InterPro" id="IPR005625">
    <property type="entry name" value="PepSY-ass_TM"/>
</dbReference>